<dbReference type="PROSITE" id="PS51257">
    <property type="entry name" value="PROKAR_LIPOPROTEIN"/>
    <property type="match status" value="1"/>
</dbReference>
<keyword evidence="2" id="KW-1185">Reference proteome</keyword>
<dbReference type="Gene3D" id="3.40.190.10">
    <property type="entry name" value="Periplasmic binding protein-like II"/>
    <property type="match status" value="2"/>
</dbReference>
<accession>A0A1Y2MNT4</accession>
<dbReference type="Pfam" id="PF16868">
    <property type="entry name" value="NMT1_3"/>
    <property type="match status" value="1"/>
</dbReference>
<dbReference type="Proteomes" id="UP000194360">
    <property type="component" value="Unassembled WGS sequence"/>
</dbReference>
<reference evidence="1 2" key="1">
    <citation type="submission" date="2016-09" db="EMBL/GenBank/DDBJ databases">
        <title>Pseudonocardia autotrophica DSM535, a candidate organism with high potential of specific P450 cytochromes.</title>
        <authorList>
            <person name="Grumaz C."/>
            <person name="Vainshtein Y."/>
            <person name="Kirstahler P."/>
            <person name="Sohn K."/>
        </authorList>
    </citation>
    <scope>NUCLEOTIDE SEQUENCE [LARGE SCALE GENOMIC DNA]</scope>
    <source>
        <strain evidence="1 2">DSM 535</strain>
    </source>
</reference>
<sequence length="324" mass="33558">MTPRPDVLSRRALLHTGLAAGVLLGAGGACTGGAPPPELVIAGGVQPGVYINLARALAGIWQERLGLDRAPRVLNTAGSGQNMRLLTGGGATVTISQVDVAADVAADVGPGGANEPMALARLYDDVTHVVARRDSGLARLSDLRGRRVSIGPDGSGYQAIAIRLLRAAGLGVDQLGDSAELGLPEAVTALREGRIDAFFWSGGVPTDGIRELAADTPIRLLELGDALDRTREEFPVYSLATVPANTYGLPGPVSCLSVRNALLVTAAMPDELAEALIRAAIDAQPRVAEASPAAITIDSRSAIGTQPIPLHPGALRFYRYTKGY</sequence>
<dbReference type="OrthoDB" id="5582316at2"/>
<proteinExistence type="predicted"/>
<dbReference type="PANTHER" id="PTHR42941">
    <property type="entry name" value="SLL1037 PROTEIN"/>
    <property type="match status" value="1"/>
</dbReference>
<name>A0A1Y2MNT4_PSEAH</name>
<gene>
    <name evidence="1" type="ORF">BG845_05104</name>
</gene>
<dbReference type="STRING" id="2074.BG845_05104"/>
<comment type="caution">
    <text evidence="1">The sequence shown here is derived from an EMBL/GenBank/DDBJ whole genome shotgun (WGS) entry which is preliminary data.</text>
</comment>
<organism evidence="1 2">
    <name type="scientific">Pseudonocardia autotrophica</name>
    <name type="common">Amycolata autotrophica</name>
    <name type="synonym">Nocardia autotrophica</name>
    <dbReference type="NCBI Taxonomy" id="2074"/>
    <lineage>
        <taxon>Bacteria</taxon>
        <taxon>Bacillati</taxon>
        <taxon>Actinomycetota</taxon>
        <taxon>Actinomycetes</taxon>
        <taxon>Pseudonocardiales</taxon>
        <taxon>Pseudonocardiaceae</taxon>
        <taxon>Pseudonocardia</taxon>
    </lineage>
</organism>
<dbReference type="NCBIfam" id="TIGR02122">
    <property type="entry name" value="TRAP_TAXI"/>
    <property type="match status" value="1"/>
</dbReference>
<evidence type="ECO:0000313" key="1">
    <source>
        <dbReference type="EMBL" id="OSY36832.1"/>
    </source>
</evidence>
<evidence type="ECO:0000313" key="2">
    <source>
        <dbReference type="Proteomes" id="UP000194360"/>
    </source>
</evidence>
<dbReference type="AlphaFoldDB" id="A0A1Y2MNT4"/>
<evidence type="ECO:0008006" key="3">
    <source>
        <dbReference type="Google" id="ProtNLM"/>
    </source>
</evidence>
<dbReference type="EMBL" id="MIGB01000035">
    <property type="protein sequence ID" value="OSY36832.1"/>
    <property type="molecule type" value="Genomic_DNA"/>
</dbReference>
<dbReference type="SUPFAM" id="SSF53850">
    <property type="entry name" value="Periplasmic binding protein-like II"/>
    <property type="match status" value="1"/>
</dbReference>
<protein>
    <recommendedName>
        <fullName evidence="3">NMT1/THI5 like protein</fullName>
    </recommendedName>
</protein>
<dbReference type="InterPro" id="IPR011852">
    <property type="entry name" value="TRAP_TAXI"/>
</dbReference>
<dbReference type="InterPro" id="IPR006311">
    <property type="entry name" value="TAT_signal"/>
</dbReference>
<dbReference type="PROSITE" id="PS51318">
    <property type="entry name" value="TAT"/>
    <property type="match status" value="1"/>
</dbReference>
<dbReference type="PANTHER" id="PTHR42941:SF1">
    <property type="entry name" value="SLL1037 PROTEIN"/>
    <property type="match status" value="1"/>
</dbReference>
<dbReference type="RefSeq" id="WP_085915253.1">
    <property type="nucleotide sequence ID" value="NZ_AP018920.1"/>
</dbReference>